<keyword evidence="2" id="KW-0812">Transmembrane</keyword>
<feature type="chain" id="PRO_5024910127" evidence="3">
    <location>
        <begin position="19"/>
        <end position="433"/>
    </location>
</feature>
<feature type="signal peptide" evidence="3">
    <location>
        <begin position="1"/>
        <end position="18"/>
    </location>
</feature>
<dbReference type="OrthoDB" id="4524805at2759"/>
<reference evidence="5" key="1">
    <citation type="submission" date="2019-04" db="EMBL/GenBank/DDBJ databases">
        <title>Friends and foes A comparative genomics studyof 23 Aspergillus species from section Flavi.</title>
        <authorList>
            <consortium name="DOE Joint Genome Institute"/>
            <person name="Kjaerbolling I."/>
            <person name="Vesth T."/>
            <person name="Frisvad J.C."/>
            <person name="Nybo J.L."/>
            <person name="Theobald S."/>
            <person name="Kildgaard S."/>
            <person name="Isbrandt T."/>
            <person name="Kuo A."/>
            <person name="Sato A."/>
            <person name="Lyhne E.K."/>
            <person name="Kogle M.E."/>
            <person name="Wiebenga A."/>
            <person name="Kun R.S."/>
            <person name="Lubbers R.J."/>
            <person name="Makela M.R."/>
            <person name="Barry K."/>
            <person name="Chovatia M."/>
            <person name="Clum A."/>
            <person name="Daum C."/>
            <person name="Haridas S."/>
            <person name="He G."/>
            <person name="LaButti K."/>
            <person name="Lipzen A."/>
            <person name="Mondo S."/>
            <person name="Riley R."/>
            <person name="Salamov A."/>
            <person name="Simmons B.A."/>
            <person name="Magnuson J.K."/>
            <person name="Henrissat B."/>
            <person name="Mortensen U.H."/>
            <person name="Larsen T.O."/>
            <person name="Devries R.P."/>
            <person name="Grigoriev I.V."/>
            <person name="Machida M."/>
            <person name="Baker S.E."/>
            <person name="Andersen M.R."/>
        </authorList>
    </citation>
    <scope>NUCLEOTIDE SEQUENCE [LARGE SCALE GENOMIC DNA]</scope>
    <source>
        <strain evidence="5">CBS 553.77</strain>
    </source>
</reference>
<feature type="region of interest" description="Disordered" evidence="1">
    <location>
        <begin position="271"/>
        <end position="315"/>
    </location>
</feature>
<accession>A0A5N6Z6A3</accession>
<keyword evidence="3" id="KW-0732">Signal</keyword>
<organism evidence="4 5">
    <name type="scientific">Aspergillus coremiiformis</name>
    <dbReference type="NCBI Taxonomy" id="138285"/>
    <lineage>
        <taxon>Eukaryota</taxon>
        <taxon>Fungi</taxon>
        <taxon>Dikarya</taxon>
        <taxon>Ascomycota</taxon>
        <taxon>Pezizomycotina</taxon>
        <taxon>Eurotiomycetes</taxon>
        <taxon>Eurotiomycetidae</taxon>
        <taxon>Eurotiales</taxon>
        <taxon>Aspergillaceae</taxon>
        <taxon>Aspergillus</taxon>
        <taxon>Aspergillus subgen. Circumdati</taxon>
    </lineage>
</organism>
<keyword evidence="2" id="KW-0472">Membrane</keyword>
<keyword evidence="5" id="KW-1185">Reference proteome</keyword>
<feature type="region of interest" description="Disordered" evidence="1">
    <location>
        <begin position="134"/>
        <end position="153"/>
    </location>
</feature>
<evidence type="ECO:0000256" key="2">
    <source>
        <dbReference type="SAM" id="Phobius"/>
    </source>
</evidence>
<evidence type="ECO:0000313" key="5">
    <source>
        <dbReference type="Proteomes" id="UP000327118"/>
    </source>
</evidence>
<proteinExistence type="predicted"/>
<sequence length="433" mass="47032">MLPVHMIFLAGLLSPVVAARSVSQEQSNLLIHILSLSPRAEGHPTTTTTYTLDQSLLAIQIGGIVGAYVIFVAILLTLLLFVGRRLRRTVQASNYTLQVEMMKPAKPPPSMDPSPITPIAANLPSPGIPNGFNRSWSSLSKGPRSHTAGNSSVSTIDESVVAYDRRRAQEEMEILYAAVMEHDERRAAEKDAAKEQESEIHSPDSAQTNPFTDPSSRASEASPPLPQAKFPMSPKSSSRLSRISSLSLFNNNSHPEINSGKSHTPRLAHRKLPISSPVGSPDVKVSRSYGDDQPPLTPRFYNPPPPPTPPVMTVQCPSEKKTLKAPRGPIPAPLSMSAAGHGSSSLPFRDAYPQKSAPATKTTVLERPLNPMNGPRTGMPTPYSPYMPFTPVTPLTPSRMVTKRQRKREAKESGLRVLNEDDVVRGDGDMWGV</sequence>
<feature type="compositionally biased region" description="Pro residues" evidence="1">
    <location>
        <begin position="295"/>
        <end position="310"/>
    </location>
</feature>
<protein>
    <submittedName>
        <fullName evidence="4">Uncharacterized protein</fullName>
    </submittedName>
</protein>
<feature type="region of interest" description="Disordered" evidence="1">
    <location>
        <begin position="185"/>
        <end position="239"/>
    </location>
</feature>
<dbReference type="EMBL" id="ML739113">
    <property type="protein sequence ID" value="KAE8352948.1"/>
    <property type="molecule type" value="Genomic_DNA"/>
</dbReference>
<evidence type="ECO:0000256" key="1">
    <source>
        <dbReference type="SAM" id="MobiDB-lite"/>
    </source>
</evidence>
<feature type="transmembrane region" description="Helical" evidence="2">
    <location>
        <begin position="57"/>
        <end position="82"/>
    </location>
</feature>
<feature type="compositionally biased region" description="Pro residues" evidence="1">
    <location>
        <begin position="105"/>
        <end position="116"/>
    </location>
</feature>
<evidence type="ECO:0000256" key="3">
    <source>
        <dbReference type="SAM" id="SignalP"/>
    </source>
</evidence>
<keyword evidence="2" id="KW-1133">Transmembrane helix</keyword>
<feature type="region of interest" description="Disordered" evidence="1">
    <location>
        <begin position="388"/>
        <end position="414"/>
    </location>
</feature>
<feature type="compositionally biased region" description="Basic and acidic residues" evidence="1">
    <location>
        <begin position="185"/>
        <end position="202"/>
    </location>
</feature>
<feature type="compositionally biased region" description="Polar residues" evidence="1">
    <location>
        <begin position="204"/>
        <end position="219"/>
    </location>
</feature>
<dbReference type="Proteomes" id="UP000327118">
    <property type="component" value="Unassembled WGS sequence"/>
</dbReference>
<name>A0A5N6Z6A3_9EURO</name>
<dbReference type="AlphaFoldDB" id="A0A5N6Z6A3"/>
<gene>
    <name evidence="4" type="ORF">BDV28DRAFT_134219</name>
</gene>
<evidence type="ECO:0000313" key="4">
    <source>
        <dbReference type="EMBL" id="KAE8352948.1"/>
    </source>
</evidence>
<feature type="region of interest" description="Disordered" evidence="1">
    <location>
        <begin position="103"/>
        <end position="124"/>
    </location>
</feature>